<dbReference type="Gene3D" id="1.25.40.10">
    <property type="entry name" value="Tetratricopeptide repeat domain"/>
    <property type="match status" value="1"/>
</dbReference>
<name>A0ABU2L4L4_9ACTN</name>
<dbReference type="PROSITE" id="PS51755">
    <property type="entry name" value="OMPR_PHOB"/>
    <property type="match status" value="1"/>
</dbReference>
<dbReference type="SMART" id="SM01043">
    <property type="entry name" value="BTAD"/>
    <property type="match status" value="1"/>
</dbReference>
<keyword evidence="9" id="KW-1185">Reference proteome</keyword>
<dbReference type="Gene3D" id="1.10.10.10">
    <property type="entry name" value="Winged helix-like DNA-binding domain superfamily/Winged helix DNA-binding domain"/>
    <property type="match status" value="1"/>
</dbReference>
<evidence type="ECO:0000256" key="2">
    <source>
        <dbReference type="ARBA" id="ARBA00023012"/>
    </source>
</evidence>
<evidence type="ECO:0000256" key="1">
    <source>
        <dbReference type="ARBA" id="ARBA00005820"/>
    </source>
</evidence>
<evidence type="ECO:0000256" key="6">
    <source>
        <dbReference type="PROSITE-ProRule" id="PRU01091"/>
    </source>
</evidence>
<dbReference type="PANTHER" id="PTHR35807:SF1">
    <property type="entry name" value="TRANSCRIPTIONAL REGULATOR REDD"/>
    <property type="match status" value="1"/>
</dbReference>
<dbReference type="PANTHER" id="PTHR35807">
    <property type="entry name" value="TRANSCRIPTIONAL REGULATOR REDD-RELATED"/>
    <property type="match status" value="1"/>
</dbReference>
<dbReference type="SMART" id="SM00862">
    <property type="entry name" value="Trans_reg_C"/>
    <property type="match status" value="1"/>
</dbReference>
<dbReference type="SUPFAM" id="SSF46894">
    <property type="entry name" value="C-terminal effector domain of the bipartite response regulators"/>
    <property type="match status" value="1"/>
</dbReference>
<evidence type="ECO:0000313" key="8">
    <source>
        <dbReference type="EMBL" id="MDT0306499.1"/>
    </source>
</evidence>
<dbReference type="Proteomes" id="UP001183388">
    <property type="component" value="Unassembled WGS sequence"/>
</dbReference>
<dbReference type="RefSeq" id="WP_311629428.1">
    <property type="nucleotide sequence ID" value="NZ_JAVREN010000006.1"/>
</dbReference>
<evidence type="ECO:0000256" key="4">
    <source>
        <dbReference type="ARBA" id="ARBA00023125"/>
    </source>
</evidence>
<keyword evidence="2" id="KW-0902">Two-component regulatory system</keyword>
<feature type="DNA-binding region" description="OmpR/PhoB-type" evidence="6">
    <location>
        <begin position="1"/>
        <end position="100"/>
    </location>
</feature>
<organism evidence="8 9">
    <name type="scientific">Streptomyces boetiae</name>
    <dbReference type="NCBI Taxonomy" id="3075541"/>
    <lineage>
        <taxon>Bacteria</taxon>
        <taxon>Bacillati</taxon>
        <taxon>Actinomycetota</taxon>
        <taxon>Actinomycetes</taxon>
        <taxon>Kitasatosporales</taxon>
        <taxon>Streptomycetaceae</taxon>
        <taxon>Streptomyces</taxon>
    </lineage>
</organism>
<dbReference type="InterPro" id="IPR011990">
    <property type="entry name" value="TPR-like_helical_dom_sf"/>
</dbReference>
<evidence type="ECO:0000313" key="9">
    <source>
        <dbReference type="Proteomes" id="UP001183388"/>
    </source>
</evidence>
<comment type="similarity">
    <text evidence="1">Belongs to the AfsR/DnrI/RedD regulatory family.</text>
</comment>
<evidence type="ECO:0000259" key="7">
    <source>
        <dbReference type="PROSITE" id="PS51755"/>
    </source>
</evidence>
<comment type="caution">
    <text evidence="8">The sequence shown here is derived from an EMBL/GenBank/DDBJ whole genome shotgun (WGS) entry which is preliminary data.</text>
</comment>
<dbReference type="InterPro" id="IPR016032">
    <property type="entry name" value="Sig_transdc_resp-reg_C-effctor"/>
</dbReference>
<dbReference type="InterPro" id="IPR051677">
    <property type="entry name" value="AfsR-DnrI-RedD_regulator"/>
</dbReference>
<reference evidence="9" key="1">
    <citation type="submission" date="2023-07" db="EMBL/GenBank/DDBJ databases">
        <title>30 novel species of actinomycetes from the DSMZ collection.</title>
        <authorList>
            <person name="Nouioui I."/>
        </authorList>
    </citation>
    <scope>NUCLEOTIDE SEQUENCE [LARGE SCALE GENOMIC DNA]</scope>
    <source>
        <strain evidence="9">DSM 44917</strain>
    </source>
</reference>
<proteinExistence type="inferred from homology"/>
<gene>
    <name evidence="8" type="ORF">RM780_05935</name>
</gene>
<keyword evidence="3" id="KW-0805">Transcription regulation</keyword>
<dbReference type="Pfam" id="PF00486">
    <property type="entry name" value="Trans_reg_C"/>
    <property type="match status" value="1"/>
</dbReference>
<dbReference type="CDD" id="cd15831">
    <property type="entry name" value="BTAD"/>
    <property type="match status" value="1"/>
</dbReference>
<dbReference type="InterPro" id="IPR036388">
    <property type="entry name" value="WH-like_DNA-bd_sf"/>
</dbReference>
<dbReference type="EMBL" id="JAVREN010000006">
    <property type="protein sequence ID" value="MDT0306499.1"/>
    <property type="molecule type" value="Genomic_DNA"/>
</dbReference>
<evidence type="ECO:0000256" key="5">
    <source>
        <dbReference type="ARBA" id="ARBA00023163"/>
    </source>
</evidence>
<dbReference type="InterPro" id="IPR001867">
    <property type="entry name" value="OmpR/PhoB-type_DNA-bd"/>
</dbReference>
<dbReference type="Pfam" id="PF03704">
    <property type="entry name" value="BTAD"/>
    <property type="match status" value="1"/>
</dbReference>
<sequence length="258" mass="29010">MDIRLLGAVDIRKNGTSVVPSAPKPRQLLILLAMRRGRPVDIATIVDELWGDRVPRSAASTLQTYVMQLRHAISRTLADERKETAKSLLVTCHGAYMLNPGDGFSDVVEFEDLLSSGNKYFDCGDYSAAARDLDRALDLWRGSPLMGVQHGDSLALDVVALEEARLQALERRGTAYLHLGRNSQLIRELRRLVREQPMHETFSFQLMVALHRSGNTWRAVEEYSRLRHTLAEELGINPSPRLRRLHQAILSDGRVPVP</sequence>
<protein>
    <submittedName>
        <fullName evidence="8">AfsR/SARP family transcriptional regulator</fullName>
    </submittedName>
</protein>
<feature type="domain" description="OmpR/PhoB-type" evidence="7">
    <location>
        <begin position="1"/>
        <end position="100"/>
    </location>
</feature>
<evidence type="ECO:0000256" key="3">
    <source>
        <dbReference type="ARBA" id="ARBA00023015"/>
    </source>
</evidence>
<dbReference type="InterPro" id="IPR005158">
    <property type="entry name" value="BTAD"/>
</dbReference>
<keyword evidence="5" id="KW-0804">Transcription</keyword>
<dbReference type="SUPFAM" id="SSF48452">
    <property type="entry name" value="TPR-like"/>
    <property type="match status" value="1"/>
</dbReference>
<keyword evidence="4 6" id="KW-0238">DNA-binding</keyword>
<accession>A0ABU2L4L4</accession>